<feature type="compositionally biased region" description="Basic and acidic residues" evidence="1">
    <location>
        <begin position="34"/>
        <end position="43"/>
    </location>
</feature>
<evidence type="ECO:0000313" key="2">
    <source>
        <dbReference type="EMBL" id="OWZ07981.1"/>
    </source>
</evidence>
<accession>A0A225VR20</accession>
<reference evidence="3" key="1">
    <citation type="submission" date="2017-03" db="EMBL/GenBank/DDBJ databases">
        <title>Phytopthora megakarya and P. palmivora, two closely related causual agents of cacao black pod achieved similar genome size and gene model numbers by different mechanisms.</title>
        <authorList>
            <person name="Ali S."/>
            <person name="Shao J."/>
            <person name="Larry D.J."/>
            <person name="Kronmiller B."/>
            <person name="Shen D."/>
            <person name="Strem M.D."/>
            <person name="Melnick R.L."/>
            <person name="Guiltinan M.J."/>
            <person name="Tyler B.M."/>
            <person name="Meinhardt L.W."/>
            <person name="Bailey B.A."/>
        </authorList>
    </citation>
    <scope>NUCLEOTIDE SEQUENCE [LARGE SCALE GENOMIC DNA]</scope>
    <source>
        <strain evidence="3">zdho120</strain>
    </source>
</reference>
<proteinExistence type="predicted"/>
<keyword evidence="3" id="KW-1185">Reference proteome</keyword>
<feature type="compositionally biased region" description="Basic residues" evidence="1">
    <location>
        <begin position="77"/>
        <end position="87"/>
    </location>
</feature>
<comment type="caution">
    <text evidence="2">The sequence shown here is derived from an EMBL/GenBank/DDBJ whole genome shotgun (WGS) entry which is preliminary data.</text>
</comment>
<feature type="region of interest" description="Disordered" evidence="1">
    <location>
        <begin position="1"/>
        <end position="97"/>
    </location>
</feature>
<protein>
    <submittedName>
        <fullName evidence="2">Uncharacterized protein</fullName>
    </submittedName>
</protein>
<dbReference type="Proteomes" id="UP000198211">
    <property type="component" value="Unassembled WGS sequence"/>
</dbReference>
<organism evidence="2 3">
    <name type="scientific">Phytophthora megakarya</name>
    <dbReference type="NCBI Taxonomy" id="4795"/>
    <lineage>
        <taxon>Eukaryota</taxon>
        <taxon>Sar</taxon>
        <taxon>Stramenopiles</taxon>
        <taxon>Oomycota</taxon>
        <taxon>Peronosporomycetes</taxon>
        <taxon>Peronosporales</taxon>
        <taxon>Peronosporaceae</taxon>
        <taxon>Phytophthora</taxon>
    </lineage>
</organism>
<dbReference type="AlphaFoldDB" id="A0A225VR20"/>
<gene>
    <name evidence="2" type="ORF">PHMEG_00019553</name>
</gene>
<name>A0A225VR20_9STRA</name>
<evidence type="ECO:0000313" key="3">
    <source>
        <dbReference type="Proteomes" id="UP000198211"/>
    </source>
</evidence>
<evidence type="ECO:0000256" key="1">
    <source>
        <dbReference type="SAM" id="MobiDB-lite"/>
    </source>
</evidence>
<dbReference type="EMBL" id="NBNE01003324">
    <property type="protein sequence ID" value="OWZ07981.1"/>
    <property type="molecule type" value="Genomic_DNA"/>
</dbReference>
<dbReference type="OrthoDB" id="128834at2759"/>
<sequence length="168" mass="17685">MITRGQEPTDAPASPSPRTTTAPSGNESLATRPDVVDVTDKGEPWTATSARRVSDPPPLRASKRVAISDGTLNEARKAKKKAVKPTARKPGAASHEDGFDLSEFMASFQPGTASVIAPPVTASPLPMLPSPPAVPEGPSVVDELRALKEKFFVCVVLSARKPRRPGTP</sequence>
<feature type="compositionally biased region" description="Low complexity" evidence="1">
    <location>
        <begin position="8"/>
        <end position="24"/>
    </location>
</feature>